<evidence type="ECO:0000259" key="3">
    <source>
        <dbReference type="Pfam" id="PF05649"/>
    </source>
</evidence>
<comment type="similarity">
    <text evidence="2">Belongs to the peptidase M13 family.</text>
</comment>
<dbReference type="AlphaFoldDB" id="A0A4V3SAZ2"/>
<dbReference type="EMBL" id="QBLH01001818">
    <property type="protein sequence ID" value="TGZ50924.1"/>
    <property type="molecule type" value="Genomic_DNA"/>
</dbReference>
<sequence>MQLDQMQLALPSRDYYLKKVSEVQLKAYHNYMTNVAILLGANPHSAPEEFDRVIALEKQLANASLPEADRHDTSAMYRKLTLQKLQQEVPQLHWLVYLREFIKAPIDEKELVVMYAMPYFMQMGRIISRTDRRTLHNYILWRFVMSVMPHMIDEYQQKRIEFRKILLGILSERNRWSQCVEWTNKKLGMAVGALFISENFNHESKETALKMIRTIREAFNELLVENHWMDDETRAVAKKKADSMNERIGYPEFLKNPHELSEEYKM</sequence>
<dbReference type="InterPro" id="IPR008753">
    <property type="entry name" value="Peptidase_M13_N"/>
</dbReference>
<keyword evidence="5" id="KW-1185">Reference proteome</keyword>
<protein>
    <submittedName>
        <fullName evidence="4">Membrane metallo-endopeptidase-like protein</fullName>
    </submittedName>
</protein>
<dbReference type="GO" id="GO:0005886">
    <property type="term" value="C:plasma membrane"/>
    <property type="evidence" value="ECO:0007669"/>
    <property type="project" value="UniProtKB-SubCell"/>
</dbReference>
<dbReference type="SUPFAM" id="SSF55486">
    <property type="entry name" value="Metalloproteases ('zincins'), catalytic domain"/>
    <property type="match status" value="1"/>
</dbReference>
<dbReference type="Pfam" id="PF05649">
    <property type="entry name" value="Peptidase_M13_N"/>
    <property type="match status" value="1"/>
</dbReference>
<evidence type="ECO:0000256" key="1">
    <source>
        <dbReference type="ARBA" id="ARBA00004401"/>
    </source>
</evidence>
<dbReference type="GO" id="GO:0004222">
    <property type="term" value="F:metalloendopeptidase activity"/>
    <property type="evidence" value="ECO:0007669"/>
    <property type="project" value="InterPro"/>
</dbReference>
<organism evidence="4 5">
    <name type="scientific">Temnothorax longispinosus</name>
    <dbReference type="NCBI Taxonomy" id="300112"/>
    <lineage>
        <taxon>Eukaryota</taxon>
        <taxon>Metazoa</taxon>
        <taxon>Ecdysozoa</taxon>
        <taxon>Arthropoda</taxon>
        <taxon>Hexapoda</taxon>
        <taxon>Insecta</taxon>
        <taxon>Pterygota</taxon>
        <taxon>Neoptera</taxon>
        <taxon>Endopterygota</taxon>
        <taxon>Hymenoptera</taxon>
        <taxon>Apocrita</taxon>
        <taxon>Aculeata</taxon>
        <taxon>Formicoidea</taxon>
        <taxon>Formicidae</taxon>
        <taxon>Myrmicinae</taxon>
        <taxon>Temnothorax</taxon>
    </lineage>
</organism>
<dbReference type="InterPro" id="IPR000718">
    <property type="entry name" value="Peptidase_M13"/>
</dbReference>
<comment type="subcellular location">
    <subcellularLocation>
        <location evidence="1">Cell membrane</location>
        <topology evidence="1">Single-pass type II membrane protein</topology>
    </subcellularLocation>
</comment>
<evidence type="ECO:0000313" key="4">
    <source>
        <dbReference type="EMBL" id="TGZ50924.1"/>
    </source>
</evidence>
<gene>
    <name evidence="4" type="ORF">DBV15_12005</name>
</gene>
<name>A0A4V3SAZ2_9HYME</name>
<dbReference type="STRING" id="300112.A0A4V3SAZ2"/>
<dbReference type="PANTHER" id="PTHR11733:SF241">
    <property type="entry name" value="GH26575P-RELATED"/>
    <property type="match status" value="1"/>
</dbReference>
<dbReference type="PANTHER" id="PTHR11733">
    <property type="entry name" value="ZINC METALLOPROTEASE FAMILY M13 NEPRILYSIN-RELATED"/>
    <property type="match status" value="1"/>
</dbReference>
<feature type="domain" description="Peptidase M13 N-terminal" evidence="3">
    <location>
        <begin position="1"/>
        <end position="251"/>
    </location>
</feature>
<proteinExistence type="inferred from homology"/>
<dbReference type="Proteomes" id="UP000310200">
    <property type="component" value="Unassembled WGS sequence"/>
</dbReference>
<dbReference type="PROSITE" id="PS51885">
    <property type="entry name" value="NEPRILYSIN"/>
    <property type="match status" value="1"/>
</dbReference>
<comment type="caution">
    <text evidence="4">The sequence shown here is derived from an EMBL/GenBank/DDBJ whole genome shotgun (WGS) entry which is preliminary data.</text>
</comment>
<reference evidence="4 5" key="1">
    <citation type="journal article" date="2019" name="Philos. Trans. R. Soc. Lond., B, Biol. Sci.">
        <title>Ant behaviour and brain gene expression of defending hosts depend on the ecological success of the intruding social parasite.</title>
        <authorList>
            <person name="Kaur R."/>
            <person name="Stoldt M."/>
            <person name="Jongepier E."/>
            <person name="Feldmeyer B."/>
            <person name="Menzel F."/>
            <person name="Bornberg-Bauer E."/>
            <person name="Foitzik S."/>
        </authorList>
    </citation>
    <scope>NUCLEOTIDE SEQUENCE [LARGE SCALE GENOMIC DNA]</scope>
    <source>
        <tissue evidence="4">Whole body</tissue>
    </source>
</reference>
<accession>A0A4V3SAZ2</accession>
<dbReference type="CDD" id="cd08662">
    <property type="entry name" value="M13"/>
    <property type="match status" value="1"/>
</dbReference>
<dbReference type="Gene3D" id="1.10.1380.10">
    <property type="entry name" value="Neutral endopeptidase , domain2"/>
    <property type="match status" value="1"/>
</dbReference>
<evidence type="ECO:0000256" key="2">
    <source>
        <dbReference type="ARBA" id="ARBA00007357"/>
    </source>
</evidence>
<dbReference type="InterPro" id="IPR042089">
    <property type="entry name" value="Peptidase_M13_dom_2"/>
</dbReference>
<dbReference type="GO" id="GO:0016485">
    <property type="term" value="P:protein processing"/>
    <property type="evidence" value="ECO:0007669"/>
    <property type="project" value="TreeGrafter"/>
</dbReference>
<feature type="non-terminal residue" evidence="4">
    <location>
        <position position="266"/>
    </location>
</feature>
<evidence type="ECO:0000313" key="5">
    <source>
        <dbReference type="Proteomes" id="UP000310200"/>
    </source>
</evidence>